<organism evidence="1 2">
    <name type="scientific">candidate division TA06 bacterium 34_109</name>
    <dbReference type="NCBI Taxonomy" id="1635277"/>
    <lineage>
        <taxon>Bacteria</taxon>
        <taxon>Bacteria division TA06</taxon>
    </lineage>
</organism>
<dbReference type="InterPro" id="IPR014942">
    <property type="entry name" value="AbiEii"/>
</dbReference>
<evidence type="ECO:0008006" key="3">
    <source>
        <dbReference type="Google" id="ProtNLM"/>
    </source>
</evidence>
<name>A0A124G066_UNCT6</name>
<sequence length="284" mass="33104">MDKEILKDVIYYLSDEQGFVASVIEKDFYLTKILNGVNKYLSTDIVFKGGTLLNKVYLNYHRLSEDLDFVYRGDVDLSTRGKRSKAIMSIREKIPAFLDILGLTSDNPEGKGFNNSTQYLFNIQFQSVLSDKKENIKLEISLRQPPFLEPELVTIKHFFQDPFTGEDLIEQGKILALSLEEIVAEKLKAAISRITPAIRDYYDLGHFIRNGFDFNRADFLKMVDEKLRLDGYERDYTHNLGLSEQAITELKRSMYENLVSMIRRDEKFNLDEVLVFFNKLFKKR</sequence>
<proteinExistence type="predicted"/>
<evidence type="ECO:0000313" key="1">
    <source>
        <dbReference type="EMBL" id="KUK86457.1"/>
    </source>
</evidence>
<reference evidence="2" key="1">
    <citation type="journal article" date="2015" name="MBio">
        <title>Genome-Resolved Metagenomic Analysis Reveals Roles for Candidate Phyla and Other Microbial Community Members in Biogeochemical Transformations in Oil Reservoirs.</title>
        <authorList>
            <person name="Hu P."/>
            <person name="Tom L."/>
            <person name="Singh A."/>
            <person name="Thomas B.C."/>
            <person name="Baker B.J."/>
            <person name="Piceno Y.M."/>
            <person name="Andersen G.L."/>
            <person name="Banfield J.F."/>
        </authorList>
    </citation>
    <scope>NUCLEOTIDE SEQUENCE [LARGE SCALE GENOMIC DNA]</scope>
</reference>
<comment type="caution">
    <text evidence="1">The sequence shown here is derived from an EMBL/GenBank/DDBJ whole genome shotgun (WGS) entry which is preliminary data.</text>
</comment>
<dbReference type="EMBL" id="LGGX01000018">
    <property type="protein sequence ID" value="KUK86457.1"/>
    <property type="molecule type" value="Genomic_DNA"/>
</dbReference>
<evidence type="ECO:0000313" key="2">
    <source>
        <dbReference type="Proteomes" id="UP000053467"/>
    </source>
</evidence>
<dbReference type="Gene3D" id="3.10.450.620">
    <property type="entry name" value="JHP933, nucleotidyltransferase-like core domain"/>
    <property type="match status" value="1"/>
</dbReference>
<dbReference type="Pfam" id="PF08843">
    <property type="entry name" value="AbiEii"/>
    <property type="match status" value="1"/>
</dbReference>
<accession>A0A124G066</accession>
<dbReference type="Proteomes" id="UP000053467">
    <property type="component" value="Unassembled WGS sequence"/>
</dbReference>
<gene>
    <name evidence="1" type="ORF">XE03_1473</name>
</gene>
<dbReference type="AlphaFoldDB" id="A0A124G066"/>
<protein>
    <recommendedName>
        <fullName evidence="3">Nucleotidyl transferase AbiEii/AbiGii toxin family protein</fullName>
    </recommendedName>
</protein>